<evidence type="ECO:0000256" key="2">
    <source>
        <dbReference type="ARBA" id="ARBA00023235"/>
    </source>
</evidence>
<sequence>MLKSIHPLLNGTLLALLDDMGHGNEIVITDANFGADNVATRLVDLPGTSATELLDAILTVFPLDDFVEQPMAVMQAPAETQPMYDAFQASADHAEGRSIGIEIMDPAAFVERTRDAYAVIASGERRLYGNVLLRKGVLRP</sequence>
<dbReference type="EMBL" id="JBHSML010000007">
    <property type="protein sequence ID" value="MFC5517286.1"/>
    <property type="molecule type" value="Genomic_DNA"/>
</dbReference>
<protein>
    <submittedName>
        <fullName evidence="4">RbsD/FucU family protein</fullName>
    </submittedName>
</protein>
<dbReference type="Pfam" id="PF05025">
    <property type="entry name" value="RbsD_FucU"/>
    <property type="match status" value="1"/>
</dbReference>
<name>A0ABW0PYE3_9HYPH</name>
<evidence type="ECO:0000313" key="4">
    <source>
        <dbReference type="EMBL" id="MFC5517286.1"/>
    </source>
</evidence>
<dbReference type="Proteomes" id="UP001596150">
    <property type="component" value="Unassembled WGS sequence"/>
</dbReference>
<comment type="catalytic activity">
    <reaction evidence="1">
        <text>beta-D-ribopyranose = beta-D-ribofuranose</text>
        <dbReference type="Rhea" id="RHEA:25432"/>
        <dbReference type="ChEBI" id="CHEBI:27476"/>
        <dbReference type="ChEBI" id="CHEBI:47002"/>
        <dbReference type="EC" id="5.4.99.62"/>
    </reaction>
</comment>
<evidence type="ECO:0000256" key="1">
    <source>
        <dbReference type="ARBA" id="ARBA00000223"/>
    </source>
</evidence>
<keyword evidence="2" id="KW-0413">Isomerase</keyword>
<keyword evidence="5" id="KW-1185">Reference proteome</keyword>
<dbReference type="Gene3D" id="3.40.1650.10">
    <property type="entry name" value="RbsD-like domain"/>
    <property type="match status" value="1"/>
</dbReference>
<accession>A0ABW0PYE3</accession>
<reference evidence="5" key="1">
    <citation type="journal article" date="2019" name="Int. J. Syst. Evol. Microbiol.">
        <title>The Global Catalogue of Microorganisms (GCM) 10K type strain sequencing project: providing services to taxonomists for standard genome sequencing and annotation.</title>
        <authorList>
            <consortium name="The Broad Institute Genomics Platform"/>
            <consortium name="The Broad Institute Genome Sequencing Center for Infectious Disease"/>
            <person name="Wu L."/>
            <person name="Ma J."/>
        </authorList>
    </citation>
    <scope>NUCLEOTIDE SEQUENCE [LARGE SCALE GENOMIC DNA]</scope>
    <source>
        <strain evidence="5">KACC 12633</strain>
    </source>
</reference>
<comment type="caution">
    <text evidence="4">The sequence shown here is derived from an EMBL/GenBank/DDBJ whole genome shotgun (WGS) entry which is preliminary data.</text>
</comment>
<organism evidence="4 5">
    <name type="scientific">Kaistia terrae</name>
    <dbReference type="NCBI Taxonomy" id="537017"/>
    <lineage>
        <taxon>Bacteria</taxon>
        <taxon>Pseudomonadati</taxon>
        <taxon>Pseudomonadota</taxon>
        <taxon>Alphaproteobacteria</taxon>
        <taxon>Hyphomicrobiales</taxon>
        <taxon>Kaistiaceae</taxon>
        <taxon>Kaistia</taxon>
    </lineage>
</organism>
<dbReference type="InterPro" id="IPR050443">
    <property type="entry name" value="RbsD/FucU_mutarotase"/>
</dbReference>
<dbReference type="InterPro" id="IPR023750">
    <property type="entry name" value="RbsD-like_sf"/>
</dbReference>
<dbReference type="SUPFAM" id="SSF102546">
    <property type="entry name" value="RbsD-like"/>
    <property type="match status" value="1"/>
</dbReference>
<evidence type="ECO:0000256" key="3">
    <source>
        <dbReference type="ARBA" id="ARBA00036324"/>
    </source>
</evidence>
<comment type="catalytic activity">
    <reaction evidence="3">
        <text>alpha-L-fucose = beta-L-fucose</text>
        <dbReference type="Rhea" id="RHEA:25580"/>
        <dbReference type="ChEBI" id="CHEBI:42548"/>
        <dbReference type="ChEBI" id="CHEBI:42589"/>
        <dbReference type="EC" id="5.1.3.29"/>
    </reaction>
</comment>
<dbReference type="InterPro" id="IPR007721">
    <property type="entry name" value="RbsD_FucU"/>
</dbReference>
<dbReference type="RefSeq" id="WP_266345568.1">
    <property type="nucleotide sequence ID" value="NZ_JAPKNH010000009.1"/>
</dbReference>
<gene>
    <name evidence="4" type="ORF">ACFPP9_15985</name>
</gene>
<dbReference type="PANTHER" id="PTHR31690:SF4">
    <property type="entry name" value="FUCOSE MUTAROTASE"/>
    <property type="match status" value="1"/>
</dbReference>
<dbReference type="PANTHER" id="PTHR31690">
    <property type="entry name" value="FUCOSE MUTAROTASE"/>
    <property type="match status" value="1"/>
</dbReference>
<evidence type="ECO:0000313" key="5">
    <source>
        <dbReference type="Proteomes" id="UP001596150"/>
    </source>
</evidence>
<proteinExistence type="predicted"/>